<reference evidence="2" key="1">
    <citation type="submission" date="2023-07" db="EMBL/GenBank/DDBJ databases">
        <title>draft genome sequence of fig (Ficus carica).</title>
        <authorList>
            <person name="Takahashi T."/>
            <person name="Nishimura K."/>
        </authorList>
    </citation>
    <scope>NUCLEOTIDE SEQUENCE</scope>
</reference>
<comment type="caution">
    <text evidence="2">The sequence shown here is derived from an EMBL/GenBank/DDBJ whole genome shotgun (WGS) entry which is preliminary data.</text>
</comment>
<name>A0AA88J306_FICCA</name>
<evidence type="ECO:0000313" key="3">
    <source>
        <dbReference type="Proteomes" id="UP001187192"/>
    </source>
</evidence>
<feature type="compositionally biased region" description="Low complexity" evidence="1">
    <location>
        <begin position="80"/>
        <end position="91"/>
    </location>
</feature>
<proteinExistence type="predicted"/>
<accession>A0AA88J306</accession>
<protein>
    <submittedName>
        <fullName evidence="2">Uncharacterized protein</fullName>
    </submittedName>
</protein>
<sequence length="205" mass="22127">MNSSRGCRRPPESRRGNNKAPFGKEGAAAVRCKASCGCRRRHLAPQEVEPVGPLSSISSSSETCGPRGRPLPTSKQHPFLTTPSSPSTSCPPLCPSQSPVGLWMRLAFPPSPTIQICQIWLFSSCNNLRRLSRPAGEFHKPSPPCSPSASPRHQKFALLHAKCRASCRDWTMVGSLGRQAHDSAMSGSRVVTVGNELQDDGVDSR</sequence>
<organism evidence="2 3">
    <name type="scientific">Ficus carica</name>
    <name type="common">Common fig</name>
    <dbReference type="NCBI Taxonomy" id="3494"/>
    <lineage>
        <taxon>Eukaryota</taxon>
        <taxon>Viridiplantae</taxon>
        <taxon>Streptophyta</taxon>
        <taxon>Embryophyta</taxon>
        <taxon>Tracheophyta</taxon>
        <taxon>Spermatophyta</taxon>
        <taxon>Magnoliopsida</taxon>
        <taxon>eudicotyledons</taxon>
        <taxon>Gunneridae</taxon>
        <taxon>Pentapetalae</taxon>
        <taxon>rosids</taxon>
        <taxon>fabids</taxon>
        <taxon>Rosales</taxon>
        <taxon>Moraceae</taxon>
        <taxon>Ficeae</taxon>
        <taxon>Ficus</taxon>
    </lineage>
</organism>
<dbReference type="Proteomes" id="UP001187192">
    <property type="component" value="Unassembled WGS sequence"/>
</dbReference>
<keyword evidence="3" id="KW-1185">Reference proteome</keyword>
<gene>
    <name evidence="2" type="ORF">TIFTF001_029144</name>
</gene>
<dbReference type="AlphaFoldDB" id="A0AA88J306"/>
<evidence type="ECO:0000313" key="2">
    <source>
        <dbReference type="EMBL" id="GMN60051.1"/>
    </source>
</evidence>
<evidence type="ECO:0000256" key="1">
    <source>
        <dbReference type="SAM" id="MobiDB-lite"/>
    </source>
</evidence>
<feature type="region of interest" description="Disordered" evidence="1">
    <location>
        <begin position="47"/>
        <end position="91"/>
    </location>
</feature>
<dbReference type="EMBL" id="BTGU01000094">
    <property type="protein sequence ID" value="GMN60051.1"/>
    <property type="molecule type" value="Genomic_DNA"/>
</dbReference>
<feature type="region of interest" description="Disordered" evidence="1">
    <location>
        <begin position="1"/>
        <end position="26"/>
    </location>
</feature>